<dbReference type="InterPro" id="IPR018060">
    <property type="entry name" value="HTH_AraC"/>
</dbReference>
<dbReference type="Pfam" id="PF01965">
    <property type="entry name" value="DJ-1_PfpI"/>
    <property type="match status" value="1"/>
</dbReference>
<dbReference type="PROSITE" id="PS00041">
    <property type="entry name" value="HTH_ARAC_FAMILY_1"/>
    <property type="match status" value="1"/>
</dbReference>
<evidence type="ECO:0000313" key="6">
    <source>
        <dbReference type="Proteomes" id="UP000518206"/>
    </source>
</evidence>
<proteinExistence type="predicted"/>
<dbReference type="Pfam" id="PF12833">
    <property type="entry name" value="HTH_18"/>
    <property type="match status" value="1"/>
</dbReference>
<dbReference type="GO" id="GO:0043565">
    <property type="term" value="F:sequence-specific DNA binding"/>
    <property type="evidence" value="ECO:0007669"/>
    <property type="project" value="InterPro"/>
</dbReference>
<accession>A0A7W4UIH8</accession>
<reference evidence="5 6" key="1">
    <citation type="submission" date="2020-08" db="EMBL/GenBank/DDBJ databases">
        <title>The Agave Microbiome: Exploring the role of microbial communities in plant adaptations to desert environments.</title>
        <authorList>
            <person name="Partida-Martinez L.P."/>
        </authorList>
    </citation>
    <scope>NUCLEOTIDE SEQUENCE [LARGE SCALE GENOMIC DNA]</scope>
    <source>
        <strain evidence="5 6">RAS26</strain>
    </source>
</reference>
<protein>
    <submittedName>
        <fullName evidence="5">Transcriptional regulator GlxA family with amidase domain</fullName>
    </submittedName>
</protein>
<dbReference type="SMART" id="SM00342">
    <property type="entry name" value="HTH_ARAC"/>
    <property type="match status" value="1"/>
</dbReference>
<dbReference type="InterPro" id="IPR018062">
    <property type="entry name" value="HTH_AraC-typ_CS"/>
</dbReference>
<evidence type="ECO:0000259" key="4">
    <source>
        <dbReference type="PROSITE" id="PS01124"/>
    </source>
</evidence>
<gene>
    <name evidence="5" type="ORF">FHR80_003729</name>
</gene>
<evidence type="ECO:0000256" key="3">
    <source>
        <dbReference type="ARBA" id="ARBA00023163"/>
    </source>
</evidence>
<dbReference type="SUPFAM" id="SSF52317">
    <property type="entry name" value="Class I glutamine amidotransferase-like"/>
    <property type="match status" value="1"/>
</dbReference>
<keyword evidence="3" id="KW-0804">Transcription</keyword>
<organism evidence="5 6">
    <name type="scientific">Cellulomonas cellasea</name>
    <dbReference type="NCBI Taxonomy" id="43670"/>
    <lineage>
        <taxon>Bacteria</taxon>
        <taxon>Bacillati</taxon>
        <taxon>Actinomycetota</taxon>
        <taxon>Actinomycetes</taxon>
        <taxon>Micrococcales</taxon>
        <taxon>Cellulomonadaceae</taxon>
        <taxon>Cellulomonas</taxon>
    </lineage>
</organism>
<evidence type="ECO:0000256" key="2">
    <source>
        <dbReference type="ARBA" id="ARBA00023125"/>
    </source>
</evidence>
<reference evidence="5 6" key="2">
    <citation type="submission" date="2020-08" db="EMBL/GenBank/DDBJ databases">
        <authorList>
            <person name="Partida-Martinez L."/>
            <person name="Huntemann M."/>
            <person name="Clum A."/>
            <person name="Wang J."/>
            <person name="Palaniappan K."/>
            <person name="Ritter S."/>
            <person name="Chen I.-M."/>
            <person name="Stamatis D."/>
            <person name="Reddy T."/>
            <person name="O'Malley R."/>
            <person name="Daum C."/>
            <person name="Shapiro N."/>
            <person name="Ivanova N."/>
            <person name="Kyrpides N."/>
            <person name="Woyke T."/>
        </authorList>
    </citation>
    <scope>NUCLEOTIDE SEQUENCE [LARGE SCALE GENOMIC DNA]</scope>
    <source>
        <strain evidence="5 6">RAS26</strain>
    </source>
</reference>
<dbReference type="CDD" id="cd03137">
    <property type="entry name" value="GATase1_AraC_1"/>
    <property type="match status" value="1"/>
</dbReference>
<dbReference type="PANTHER" id="PTHR43130">
    <property type="entry name" value="ARAC-FAMILY TRANSCRIPTIONAL REGULATOR"/>
    <property type="match status" value="1"/>
</dbReference>
<dbReference type="EMBL" id="JACHVX010000006">
    <property type="protein sequence ID" value="MBB2924793.1"/>
    <property type="molecule type" value="Genomic_DNA"/>
</dbReference>
<dbReference type="PROSITE" id="PS01124">
    <property type="entry name" value="HTH_ARAC_FAMILY_2"/>
    <property type="match status" value="1"/>
</dbReference>
<dbReference type="GO" id="GO:0003700">
    <property type="term" value="F:DNA-binding transcription factor activity"/>
    <property type="evidence" value="ECO:0007669"/>
    <property type="project" value="InterPro"/>
</dbReference>
<keyword evidence="2" id="KW-0238">DNA-binding</keyword>
<dbReference type="InterPro" id="IPR009057">
    <property type="entry name" value="Homeodomain-like_sf"/>
</dbReference>
<comment type="caution">
    <text evidence="5">The sequence shown here is derived from an EMBL/GenBank/DDBJ whole genome shotgun (WGS) entry which is preliminary data.</text>
</comment>
<dbReference type="RefSeq" id="WP_183297568.1">
    <property type="nucleotide sequence ID" value="NZ_JACHVX010000006.1"/>
</dbReference>
<dbReference type="InterPro" id="IPR029062">
    <property type="entry name" value="Class_I_gatase-like"/>
</dbReference>
<dbReference type="AlphaFoldDB" id="A0A7W4UIH8"/>
<dbReference type="InterPro" id="IPR052158">
    <property type="entry name" value="INH-QAR"/>
</dbReference>
<evidence type="ECO:0000256" key="1">
    <source>
        <dbReference type="ARBA" id="ARBA00023015"/>
    </source>
</evidence>
<dbReference type="Proteomes" id="UP000518206">
    <property type="component" value="Unassembled WGS sequence"/>
</dbReference>
<dbReference type="SUPFAM" id="SSF46689">
    <property type="entry name" value="Homeodomain-like"/>
    <property type="match status" value="2"/>
</dbReference>
<sequence length="323" mass="34030">MPHDVAVLAFEGISPFHLAVPSTVLGNEALAARGLGYRVRVAAQHPGTLTTSAGYDLTVRHGLELLAEAETVVVPSWTRGTPPDAGLVAALRAAHARGARLVGLCLGSFAIAATGLVDGREVATHWEAADELAHAHPAVRVRSDALWCDLGDVVTSAGVAAALDTCLHLVRTDHGALVASAVARALVLAPHRSGSQAQFIEAPVPAAPGDDPLGAAMSWALARLGNGDVDLDAWARAATMSRRTFTRRFRERTGTSPQQWLLDQRLDRARVLLEATDDTVERVAERCGFGGGASLRQHFRARFGVSPRGHRAAFRPVGSVSVA</sequence>
<dbReference type="InterPro" id="IPR002818">
    <property type="entry name" value="DJ-1/PfpI"/>
</dbReference>
<dbReference type="Gene3D" id="3.40.50.880">
    <property type="match status" value="1"/>
</dbReference>
<dbReference type="Gene3D" id="1.10.10.60">
    <property type="entry name" value="Homeodomain-like"/>
    <property type="match status" value="1"/>
</dbReference>
<name>A0A7W4UIH8_9CELL</name>
<dbReference type="PANTHER" id="PTHR43130:SF3">
    <property type="entry name" value="HTH-TYPE TRANSCRIPTIONAL REGULATOR RV1931C"/>
    <property type="match status" value="1"/>
</dbReference>
<keyword evidence="1" id="KW-0805">Transcription regulation</keyword>
<feature type="domain" description="HTH araC/xylS-type" evidence="4">
    <location>
        <begin position="214"/>
        <end position="313"/>
    </location>
</feature>
<evidence type="ECO:0000313" key="5">
    <source>
        <dbReference type="EMBL" id="MBB2924793.1"/>
    </source>
</evidence>